<reference evidence="2" key="4">
    <citation type="submission" date="2020-10" db="EMBL/GenBank/DDBJ databases">
        <authorList>
            <person name="Bassil N.M."/>
            <person name="Lloyd J.R."/>
        </authorList>
    </citation>
    <scope>NUCLEOTIDE SEQUENCE</scope>
    <source>
        <strain evidence="2">NB2006</strain>
    </source>
</reference>
<protein>
    <submittedName>
        <fullName evidence="1">Uncharacterized protein</fullName>
    </submittedName>
</protein>
<accession>A0A1S2LE44</accession>
<name>A0A1S2LE44_9BACI</name>
<proteinExistence type="predicted"/>
<reference evidence="2 3" key="2">
    <citation type="journal article" date="2017" name="Genome Announc.">
        <title>Draft Genome Sequences of Four Alkaliphilic Bacteria Belonging to the Anaerobacillus Genus.</title>
        <authorList>
            <person name="Bassil N.M."/>
            <person name="Lloyd J.R."/>
        </authorList>
    </citation>
    <scope>NUCLEOTIDE SEQUENCE [LARGE SCALE GENOMIC DNA]</scope>
    <source>
        <strain evidence="2 3">NB2006</strain>
    </source>
</reference>
<dbReference type="AlphaFoldDB" id="A0A1S2LE44"/>
<dbReference type="Proteomes" id="UP000180175">
    <property type="component" value="Chromosome"/>
</dbReference>
<dbReference type="KEGG" id="aia:AWH56_024450"/>
<evidence type="ECO:0000313" key="2">
    <source>
        <dbReference type="EMBL" id="QOY35770.1"/>
    </source>
</evidence>
<reference evidence="2 3" key="3">
    <citation type="journal article" date="2019" name="Int. J. Syst. Evol. Microbiol.">
        <title>Anaerobacillus isosaccharinicus sp. nov., an alkaliphilic bacterium which degrades isosaccharinic acid.</title>
        <authorList>
            <person name="Bassil N.M."/>
            <person name="Lloyd J.R."/>
        </authorList>
    </citation>
    <scope>NUCLEOTIDE SEQUENCE [LARGE SCALE GENOMIC DNA]</scope>
    <source>
        <strain evidence="2 3">NB2006</strain>
    </source>
</reference>
<sequence>MKQWLILSLVVLLFILVWGTVVYQVIIKEEQKTRYANNLSQVHLIKNQRVITEKVEPVIEEVPLKEFTRNYTELNKSMEAPIKQGIDFGEGISIDDLLNNFGIVVNN</sequence>
<keyword evidence="3" id="KW-1185">Reference proteome</keyword>
<evidence type="ECO:0000313" key="3">
    <source>
        <dbReference type="Proteomes" id="UP000180175"/>
    </source>
</evidence>
<reference evidence="1 3" key="1">
    <citation type="submission" date="2016-10" db="EMBL/GenBank/DDBJ databases">
        <title>Draft genome sequences of four alkaliphilic bacteria belonging to the Anaerobacillus genus.</title>
        <authorList>
            <person name="Bassil N.M."/>
            <person name="Lloyd J.R."/>
        </authorList>
    </citation>
    <scope>NUCLEOTIDE SEQUENCE [LARGE SCALE GENOMIC DNA]</scope>
    <source>
        <strain evidence="1 3">NB2006</strain>
    </source>
</reference>
<gene>
    <name evidence="2" type="ORF">AWH56_024450</name>
    <name evidence="1" type="ORF">AWH56_16715</name>
</gene>
<dbReference type="OrthoDB" id="9891512at2"/>
<organism evidence="1 3">
    <name type="scientific">Anaerobacillus isosaccharinicus</name>
    <dbReference type="NCBI Taxonomy" id="1532552"/>
    <lineage>
        <taxon>Bacteria</taxon>
        <taxon>Bacillati</taxon>
        <taxon>Bacillota</taxon>
        <taxon>Bacilli</taxon>
        <taxon>Bacillales</taxon>
        <taxon>Bacillaceae</taxon>
        <taxon>Anaerobacillus</taxon>
    </lineage>
</organism>
<dbReference type="EMBL" id="LQXD01000146">
    <property type="protein sequence ID" value="OIJ10661.1"/>
    <property type="molecule type" value="Genomic_DNA"/>
</dbReference>
<dbReference type="RefSeq" id="WP_071318141.1">
    <property type="nucleotide sequence ID" value="NZ_CP063356.2"/>
</dbReference>
<evidence type="ECO:0000313" key="1">
    <source>
        <dbReference type="EMBL" id="OIJ10661.1"/>
    </source>
</evidence>
<dbReference type="EMBL" id="CP063356">
    <property type="protein sequence ID" value="QOY35770.1"/>
    <property type="molecule type" value="Genomic_DNA"/>
</dbReference>